<sequence length="100" mass="11590">MIPDGFEWDDIKRDTVLRERGIDFVDAAKVLLGTVYQYRSPWHDEPRFVAIGPLTEGILIAIVYTIRDENIRIITARRARRNEQAAYRNALSAQRDEGED</sequence>
<comment type="caution">
    <text evidence="1">The sequence shown here is derived from an EMBL/GenBank/DDBJ whole genome shotgun (WGS) entry which is preliminary data.</text>
</comment>
<name>A0ABW5AL05_9BRAD</name>
<proteinExistence type="predicted"/>
<gene>
    <name evidence="1" type="ORF">ACFSOX_15895</name>
</gene>
<reference evidence="2" key="1">
    <citation type="journal article" date="2019" name="Int. J. Syst. Evol. Microbiol.">
        <title>The Global Catalogue of Microorganisms (GCM) 10K type strain sequencing project: providing services to taxonomists for standard genome sequencing and annotation.</title>
        <authorList>
            <consortium name="The Broad Institute Genomics Platform"/>
            <consortium name="The Broad Institute Genome Sequencing Center for Infectious Disease"/>
            <person name="Wu L."/>
            <person name="Ma J."/>
        </authorList>
    </citation>
    <scope>NUCLEOTIDE SEQUENCE [LARGE SCALE GENOMIC DNA]</scope>
    <source>
        <strain evidence="2">CGMCC 1.6774</strain>
    </source>
</reference>
<dbReference type="Pfam" id="PF04365">
    <property type="entry name" value="BrnT_toxin"/>
    <property type="match status" value="1"/>
</dbReference>
<dbReference type="RefSeq" id="WP_378478793.1">
    <property type="nucleotide sequence ID" value="NZ_JBHUIW010000019.1"/>
</dbReference>
<evidence type="ECO:0000313" key="1">
    <source>
        <dbReference type="EMBL" id="MFD2183638.1"/>
    </source>
</evidence>
<dbReference type="InterPro" id="IPR007460">
    <property type="entry name" value="BrnT_toxin"/>
</dbReference>
<organism evidence="1 2">
    <name type="scientific">Rhodoplanes azumiensis</name>
    <dbReference type="NCBI Taxonomy" id="1897628"/>
    <lineage>
        <taxon>Bacteria</taxon>
        <taxon>Pseudomonadati</taxon>
        <taxon>Pseudomonadota</taxon>
        <taxon>Alphaproteobacteria</taxon>
        <taxon>Hyphomicrobiales</taxon>
        <taxon>Nitrobacteraceae</taxon>
        <taxon>Rhodoplanes</taxon>
    </lineage>
</organism>
<accession>A0ABW5AL05</accession>
<dbReference type="Proteomes" id="UP001597314">
    <property type="component" value="Unassembled WGS sequence"/>
</dbReference>
<dbReference type="InterPro" id="IPR038573">
    <property type="entry name" value="BrnT_sf"/>
</dbReference>
<dbReference type="Gene3D" id="3.10.450.530">
    <property type="entry name" value="Ribonuclease toxin, BrnT, of type II toxin-antitoxin system"/>
    <property type="match status" value="1"/>
</dbReference>
<protein>
    <submittedName>
        <fullName evidence="1">BrnT family toxin</fullName>
    </submittedName>
</protein>
<keyword evidence="2" id="KW-1185">Reference proteome</keyword>
<dbReference type="EMBL" id="JBHUIW010000019">
    <property type="protein sequence ID" value="MFD2183638.1"/>
    <property type="molecule type" value="Genomic_DNA"/>
</dbReference>
<evidence type="ECO:0000313" key="2">
    <source>
        <dbReference type="Proteomes" id="UP001597314"/>
    </source>
</evidence>